<evidence type="ECO:0000313" key="2">
    <source>
        <dbReference type="EMBL" id="EST41458.1"/>
    </source>
</evidence>
<proteinExistence type="predicted"/>
<feature type="coiled-coil region" evidence="1">
    <location>
        <begin position="171"/>
        <end position="261"/>
    </location>
</feature>
<name>V6LB46_9EUKA</name>
<evidence type="ECO:0000313" key="3">
    <source>
        <dbReference type="EMBL" id="KAH0572397.1"/>
    </source>
</evidence>
<dbReference type="EMBL" id="AUWU02000006">
    <property type="protein sequence ID" value="KAH0572397.1"/>
    <property type="molecule type" value="Genomic_DNA"/>
</dbReference>
<gene>
    <name evidence="2" type="ORF">SS50377_19177</name>
    <name evidence="3" type="ORF">SS50377_26607</name>
</gene>
<protein>
    <submittedName>
        <fullName evidence="2">Uncharacterized protein</fullName>
    </submittedName>
</protein>
<organism evidence="2">
    <name type="scientific">Spironucleus salmonicida</name>
    <dbReference type="NCBI Taxonomy" id="348837"/>
    <lineage>
        <taxon>Eukaryota</taxon>
        <taxon>Metamonada</taxon>
        <taxon>Diplomonadida</taxon>
        <taxon>Hexamitidae</taxon>
        <taxon>Hexamitinae</taxon>
        <taxon>Spironucleus</taxon>
    </lineage>
</organism>
<evidence type="ECO:0000313" key="4">
    <source>
        <dbReference type="Proteomes" id="UP000018208"/>
    </source>
</evidence>
<evidence type="ECO:0000256" key="1">
    <source>
        <dbReference type="SAM" id="Coils"/>
    </source>
</evidence>
<dbReference type="VEuPathDB" id="GiardiaDB:SS50377_26607"/>
<dbReference type="AlphaFoldDB" id="V6LB46"/>
<keyword evidence="4" id="KW-1185">Reference proteome</keyword>
<dbReference type="Proteomes" id="UP000018208">
    <property type="component" value="Unassembled WGS sequence"/>
</dbReference>
<reference evidence="2 3" key="1">
    <citation type="journal article" date="2014" name="PLoS Genet.">
        <title>The Genome of Spironucleus salmonicida Highlights a Fish Pathogen Adapted to Fluctuating Environments.</title>
        <authorList>
            <person name="Xu F."/>
            <person name="Jerlstrom-Hultqvist J."/>
            <person name="Einarsson E."/>
            <person name="Astvaldsson A."/>
            <person name="Svard S.G."/>
            <person name="Andersson J.O."/>
        </authorList>
    </citation>
    <scope>NUCLEOTIDE SEQUENCE</scope>
    <source>
        <strain evidence="3">ATCC 50377</strain>
    </source>
</reference>
<reference evidence="3" key="2">
    <citation type="submission" date="2020-12" db="EMBL/GenBank/DDBJ databases">
        <title>New Spironucleus salmonicida genome in near-complete chromosomes.</title>
        <authorList>
            <person name="Xu F."/>
            <person name="Kurt Z."/>
            <person name="Jimenez-Gonzalez A."/>
            <person name="Astvaldsson A."/>
            <person name="Andersson J.O."/>
            <person name="Svard S.G."/>
        </authorList>
    </citation>
    <scope>NUCLEOTIDE SEQUENCE</scope>
    <source>
        <strain evidence="3">ATCC 50377</strain>
    </source>
</reference>
<keyword evidence="1" id="KW-0175">Coiled coil</keyword>
<accession>V6LB46</accession>
<feature type="coiled-coil region" evidence="1">
    <location>
        <begin position="65"/>
        <end position="137"/>
    </location>
</feature>
<dbReference type="EMBL" id="KI546170">
    <property type="protein sequence ID" value="EST41458.1"/>
    <property type="molecule type" value="Genomic_DNA"/>
</dbReference>
<sequence length="329" mass="39014">MNFTEDQLKAMIAQFEKDAVPQQLSSQINIKRPTKPIKPQLPVPPTPGILAEKSAYPDILESTHIDETQREILILQNQNQSLIGELEALKIENAQFKEQLEEIDWHRKKLKQEQIGRARIENKLKKLEDEYKKVVNVQKQSQDCIELLQKKIKNNKDSFDNNKIQRDNVLQEQYEAENSRYKLQIQTLQQQLEIVSGERNRIKDFYENKKQDAISNQGKLEKVTNENKKLKIEIYNLKKEVGDVKAQYINMEEEYKNYQRKSLNRSSSATDRLSTSQIDKQQKLETQFHLDVKQLKQANLQQKKQFEDRCFKYESQILELQFELQNYQK</sequence>